<reference evidence="2 3" key="1">
    <citation type="submission" date="2021-06" db="EMBL/GenBank/DDBJ databases">
        <authorList>
            <person name="Kallberg Y."/>
            <person name="Tangrot J."/>
            <person name="Rosling A."/>
        </authorList>
    </citation>
    <scope>NUCLEOTIDE SEQUENCE [LARGE SCALE GENOMIC DNA]</scope>
    <source>
        <strain evidence="2 3">120-4 pot B 10/14</strain>
    </source>
</reference>
<proteinExistence type="predicted"/>
<feature type="compositionally biased region" description="Basic and acidic residues" evidence="1">
    <location>
        <begin position="50"/>
        <end position="65"/>
    </location>
</feature>
<feature type="compositionally biased region" description="Polar residues" evidence="1">
    <location>
        <begin position="40"/>
        <end position="49"/>
    </location>
</feature>
<organism evidence="2 3">
    <name type="scientific">Gigaspora margarita</name>
    <dbReference type="NCBI Taxonomy" id="4874"/>
    <lineage>
        <taxon>Eukaryota</taxon>
        <taxon>Fungi</taxon>
        <taxon>Fungi incertae sedis</taxon>
        <taxon>Mucoromycota</taxon>
        <taxon>Glomeromycotina</taxon>
        <taxon>Glomeromycetes</taxon>
        <taxon>Diversisporales</taxon>
        <taxon>Gigasporaceae</taxon>
        <taxon>Gigaspora</taxon>
    </lineage>
</organism>
<name>A0ABN7WR62_GIGMA</name>
<feature type="compositionally biased region" description="Polar residues" evidence="1">
    <location>
        <begin position="109"/>
        <end position="125"/>
    </location>
</feature>
<comment type="caution">
    <text evidence="2">The sequence shown here is derived from an EMBL/GenBank/DDBJ whole genome shotgun (WGS) entry which is preliminary data.</text>
</comment>
<accession>A0ABN7WR62</accession>
<sequence length="238" mass="27022">KKIETPTITTKNLDRIEEVSSWKENSAQYEENKNRIDQAEMSSGVQTKSTTKDQGSKTPEIKETENPYLEQQTDSTKVINYVNDHNKMDRLNIDVANYETKDTNKETEMQGTAMETSPGNTNQNDLSEKAPKLMESLEIGGTGEDTEPDPSTYINNAESFYAEREEIRDELVQIGFGTDAESGGNPGSEKFASGSEEKSESTQRRKNNNEEFIIVRYGKNYKKKEENTYANRKPWMSP</sequence>
<dbReference type="EMBL" id="CAJVQB010055343">
    <property type="protein sequence ID" value="CAG8837215.1"/>
    <property type="molecule type" value="Genomic_DNA"/>
</dbReference>
<feature type="non-terminal residue" evidence="2">
    <location>
        <position position="238"/>
    </location>
</feature>
<evidence type="ECO:0000313" key="2">
    <source>
        <dbReference type="EMBL" id="CAG8837215.1"/>
    </source>
</evidence>
<dbReference type="Proteomes" id="UP000789901">
    <property type="component" value="Unassembled WGS sequence"/>
</dbReference>
<feature type="non-terminal residue" evidence="2">
    <location>
        <position position="1"/>
    </location>
</feature>
<protein>
    <submittedName>
        <fullName evidence="2">17826_t:CDS:1</fullName>
    </submittedName>
</protein>
<gene>
    <name evidence="2" type="ORF">GMARGA_LOCUS33394</name>
</gene>
<evidence type="ECO:0000256" key="1">
    <source>
        <dbReference type="SAM" id="MobiDB-lite"/>
    </source>
</evidence>
<feature type="compositionally biased region" description="Basic and acidic residues" evidence="1">
    <location>
        <begin position="195"/>
        <end position="209"/>
    </location>
</feature>
<feature type="region of interest" description="Disordered" evidence="1">
    <location>
        <begin position="175"/>
        <end position="209"/>
    </location>
</feature>
<feature type="region of interest" description="Disordered" evidence="1">
    <location>
        <begin position="21"/>
        <end position="76"/>
    </location>
</feature>
<keyword evidence="3" id="KW-1185">Reference proteome</keyword>
<feature type="region of interest" description="Disordered" evidence="1">
    <location>
        <begin position="100"/>
        <end position="126"/>
    </location>
</feature>
<evidence type="ECO:0000313" key="3">
    <source>
        <dbReference type="Proteomes" id="UP000789901"/>
    </source>
</evidence>